<sequence length="150" mass="16772">MKTLIKKIFAGTLVLMALSVILLVVHIYAVTQFSSEQGTRWQLTRVEFNEAPLSPATSLKARQVMDTIPDVIDSYLNIKKGTLVYATKKGSFKSAKVFDEFIQAGSFDAVRYAPEKGIQSGSSCPVLDKKSITYRIGSFFQEFFKNNKTE</sequence>
<reference evidence="1" key="1">
    <citation type="submission" date="2023-06" db="EMBL/GenBank/DDBJ databases">
        <title>Genomic of Agaribacillus aureum.</title>
        <authorList>
            <person name="Wang G."/>
        </authorList>
    </citation>
    <scope>NUCLEOTIDE SEQUENCE</scope>
    <source>
        <strain evidence="1">BMA12</strain>
    </source>
</reference>
<comment type="caution">
    <text evidence="1">The sequence shown here is derived from an EMBL/GenBank/DDBJ whole genome shotgun (WGS) entry which is preliminary data.</text>
</comment>
<accession>A0ABT8L469</accession>
<evidence type="ECO:0000313" key="1">
    <source>
        <dbReference type="EMBL" id="MDN5211038.1"/>
    </source>
</evidence>
<name>A0ABT8L469_9BACT</name>
<organism evidence="1 2">
    <name type="scientific">Agaribacillus aureus</name>
    <dbReference type="NCBI Taxonomy" id="3051825"/>
    <lineage>
        <taxon>Bacteria</taxon>
        <taxon>Pseudomonadati</taxon>
        <taxon>Bacteroidota</taxon>
        <taxon>Cytophagia</taxon>
        <taxon>Cytophagales</taxon>
        <taxon>Splendidivirgaceae</taxon>
        <taxon>Agaribacillus</taxon>
    </lineage>
</organism>
<keyword evidence="2" id="KW-1185">Reference proteome</keyword>
<proteinExistence type="predicted"/>
<dbReference type="RefSeq" id="WP_346756374.1">
    <property type="nucleotide sequence ID" value="NZ_JAUJEB010000001.1"/>
</dbReference>
<evidence type="ECO:0000313" key="2">
    <source>
        <dbReference type="Proteomes" id="UP001172083"/>
    </source>
</evidence>
<dbReference type="Proteomes" id="UP001172083">
    <property type="component" value="Unassembled WGS sequence"/>
</dbReference>
<protein>
    <submittedName>
        <fullName evidence="1">Uncharacterized protein</fullName>
    </submittedName>
</protein>
<gene>
    <name evidence="1" type="ORF">QQ020_03225</name>
</gene>
<dbReference type="EMBL" id="JAUJEB010000001">
    <property type="protein sequence ID" value="MDN5211038.1"/>
    <property type="molecule type" value="Genomic_DNA"/>
</dbReference>